<evidence type="ECO:0000256" key="1">
    <source>
        <dbReference type="ARBA" id="ARBA00022605"/>
    </source>
</evidence>
<keyword evidence="4" id="KW-0460">Magnesium</keyword>
<proteinExistence type="inferred from homology"/>
<dbReference type="CDD" id="cd01629">
    <property type="entry name" value="HAD_EP"/>
    <property type="match status" value="1"/>
</dbReference>
<gene>
    <name evidence="4" type="primary">mtnC</name>
    <name evidence="5" type="ORF">BJ982_005602</name>
</gene>
<dbReference type="Proteomes" id="UP000542210">
    <property type="component" value="Unassembled WGS sequence"/>
</dbReference>
<accession>A0A7W7DEW6</accession>
<dbReference type="SUPFAM" id="SSF56784">
    <property type="entry name" value="HAD-like"/>
    <property type="match status" value="1"/>
</dbReference>
<dbReference type="GO" id="GO:0043716">
    <property type="term" value="F:2-hydroxy-3-keto-5-methylthiopentenyl-1-phosphate phosphatase activity"/>
    <property type="evidence" value="ECO:0007669"/>
    <property type="project" value="UniProtKB-UniRule"/>
</dbReference>
<dbReference type="GO" id="GO:0019509">
    <property type="term" value="P:L-methionine salvage from methylthioadenosine"/>
    <property type="evidence" value="ECO:0007669"/>
    <property type="project" value="UniProtKB-UniRule"/>
</dbReference>
<dbReference type="NCBIfam" id="TIGR01691">
    <property type="entry name" value="enolase-ppase"/>
    <property type="match status" value="1"/>
</dbReference>
<dbReference type="UniPathway" id="UPA00904">
    <property type="reaction ID" value="UER00876"/>
</dbReference>
<comment type="catalytic activity">
    <reaction evidence="4">
        <text>5-methylsulfanyl-2,3-dioxopentyl phosphate + H2O = 1,2-dihydroxy-5-(methylsulfanyl)pent-1-en-3-one + phosphate</text>
        <dbReference type="Rhea" id="RHEA:21700"/>
        <dbReference type="ChEBI" id="CHEBI:15377"/>
        <dbReference type="ChEBI" id="CHEBI:43474"/>
        <dbReference type="ChEBI" id="CHEBI:49252"/>
        <dbReference type="ChEBI" id="CHEBI:58828"/>
        <dbReference type="EC" id="3.1.3.77"/>
    </reaction>
</comment>
<comment type="subunit">
    <text evidence="4">Monomer.</text>
</comment>
<comment type="pathway">
    <text evidence="4">Amino-acid biosynthesis; L-methionine biosynthesis via salvage pathway; L-methionine from S-methyl-5-thio-alpha-D-ribose 1-phosphate: step 3/6.</text>
</comment>
<dbReference type="RefSeq" id="WP_184884874.1">
    <property type="nucleotide sequence ID" value="NZ_BOOV01000002.1"/>
</dbReference>
<evidence type="ECO:0000256" key="4">
    <source>
        <dbReference type="HAMAP-Rule" id="MF_01681"/>
    </source>
</evidence>
<dbReference type="GO" id="GO:0043715">
    <property type="term" value="F:2,3-diketo-5-methylthiopentyl-1-phosphate enolase activity"/>
    <property type="evidence" value="ECO:0007669"/>
    <property type="project" value="UniProtKB-UniRule"/>
</dbReference>
<dbReference type="Gene3D" id="1.10.720.60">
    <property type="match status" value="1"/>
</dbReference>
<keyword evidence="3 4" id="KW-0486">Methionine biosynthesis</keyword>
<evidence type="ECO:0000256" key="2">
    <source>
        <dbReference type="ARBA" id="ARBA00022801"/>
    </source>
</evidence>
<reference evidence="5 6" key="1">
    <citation type="submission" date="2020-08" db="EMBL/GenBank/DDBJ databases">
        <title>Sequencing the genomes of 1000 actinobacteria strains.</title>
        <authorList>
            <person name="Klenk H.-P."/>
        </authorList>
    </citation>
    <scope>NUCLEOTIDE SEQUENCE [LARGE SCALE GENOMIC DNA]</scope>
    <source>
        <strain evidence="5 6">DSM 45784</strain>
    </source>
</reference>
<comment type="function">
    <text evidence="4">Bifunctional enzyme that catalyzes the enolization of 2,3-diketo-5-methylthiopentyl-1-phosphate (DK-MTP-1-P) into the intermediate 2-hydroxy-3-keto-5-methylthiopentenyl-1-phosphate (HK-MTPenyl-1-P), which is then dephosphorylated to form the acireductone 1,2-dihydroxy-3-keto-5-methylthiopentene (DHK-MTPene).</text>
</comment>
<dbReference type="Pfam" id="PF00702">
    <property type="entry name" value="Hydrolase"/>
    <property type="match status" value="1"/>
</dbReference>
<dbReference type="GO" id="GO:0000287">
    <property type="term" value="F:magnesium ion binding"/>
    <property type="evidence" value="ECO:0007669"/>
    <property type="project" value="UniProtKB-UniRule"/>
</dbReference>
<evidence type="ECO:0000313" key="6">
    <source>
        <dbReference type="Proteomes" id="UP000542210"/>
    </source>
</evidence>
<dbReference type="EC" id="3.1.3.77" evidence="4"/>
<comment type="cofactor">
    <cofactor evidence="4">
        <name>Mg(2+)</name>
        <dbReference type="ChEBI" id="CHEBI:18420"/>
    </cofactor>
    <text evidence="4">Binds 1 Mg(2+) ion per subunit.</text>
</comment>
<evidence type="ECO:0000313" key="5">
    <source>
        <dbReference type="EMBL" id="MBB4704058.1"/>
    </source>
</evidence>
<dbReference type="SFLD" id="SFLDS00003">
    <property type="entry name" value="Haloacid_Dehalogenase"/>
    <property type="match status" value="1"/>
</dbReference>
<dbReference type="InterPro" id="IPR023943">
    <property type="entry name" value="Enolase-ppase_E1"/>
</dbReference>
<dbReference type="HAMAP" id="MF_01681">
    <property type="entry name" value="Salvage_MtnC"/>
    <property type="match status" value="1"/>
</dbReference>
<name>A0A7W7DEW6_9ACTN</name>
<dbReference type="SFLD" id="SFLDG01129">
    <property type="entry name" value="C1.5:_HAD__Beta-PGM__Phosphata"/>
    <property type="match status" value="1"/>
</dbReference>
<dbReference type="PANTHER" id="PTHR20371:SF1">
    <property type="entry name" value="ENOLASE-PHOSPHATASE E1"/>
    <property type="match status" value="1"/>
</dbReference>
<keyword evidence="4" id="KW-0479">Metal-binding</keyword>
<dbReference type="SFLD" id="SFLDG01133">
    <property type="entry name" value="C1.5.4:_Enolase-phosphatase_Li"/>
    <property type="match status" value="1"/>
</dbReference>
<dbReference type="InterPro" id="IPR036412">
    <property type="entry name" value="HAD-like_sf"/>
</dbReference>
<protein>
    <recommendedName>
        <fullName evidence="4">Enolase-phosphatase E1</fullName>
        <ecNumber evidence="4">3.1.3.77</ecNumber>
    </recommendedName>
    <alternativeName>
        <fullName evidence="4">2,3-diketo-5-methylthio-1-phosphopentane phosphatase</fullName>
    </alternativeName>
</protein>
<keyword evidence="2 4" id="KW-0378">Hydrolase</keyword>
<sequence>MTGTRPAWIVLDIEGTTSSTRSVRTGLYEYARPRLGPWIDAHPEDPEVRDAVARVRAEAGLAADAGTADVVVVLRRWMDGDVKATPLKTLQGQVWAAGFAGGELTAHFFPDVPPALRAWHAAGTRLAVFSSGSARAQESWFRHTGAGDLASLVDGFFDTVNAGAKREAASYRRIAEALGAPAGAVLFLSDVPAELDAAAEAGWRTTGVRRPGEPLEEAGFGRHRVVASFGELDFGEAGFREPDLGEPSFGEVR</sequence>
<dbReference type="PANTHER" id="PTHR20371">
    <property type="entry name" value="ENOLASE-PHOSPHATASE E1"/>
    <property type="match status" value="1"/>
</dbReference>
<keyword evidence="1 4" id="KW-0028">Amino-acid biosynthesis</keyword>
<keyword evidence="6" id="KW-1185">Reference proteome</keyword>
<dbReference type="InterPro" id="IPR023214">
    <property type="entry name" value="HAD_sf"/>
</dbReference>
<organism evidence="5 6">
    <name type="scientific">Sphaerisporangium siamense</name>
    <dbReference type="NCBI Taxonomy" id="795645"/>
    <lineage>
        <taxon>Bacteria</taxon>
        <taxon>Bacillati</taxon>
        <taxon>Actinomycetota</taxon>
        <taxon>Actinomycetes</taxon>
        <taxon>Streptosporangiales</taxon>
        <taxon>Streptosporangiaceae</taxon>
        <taxon>Sphaerisporangium</taxon>
    </lineage>
</organism>
<evidence type="ECO:0000256" key="3">
    <source>
        <dbReference type="ARBA" id="ARBA00023167"/>
    </source>
</evidence>
<dbReference type="AlphaFoldDB" id="A0A7W7DEW6"/>
<comment type="caution">
    <text evidence="5">The sequence shown here is derived from an EMBL/GenBank/DDBJ whole genome shotgun (WGS) entry which is preliminary data.</text>
</comment>
<comment type="pathway">
    <text evidence="4">Amino-acid biosynthesis; L-methionine biosynthesis via salvage pathway; L-methionine from S-methyl-5-thio-alpha-D-ribose 1-phosphate: step 4/6.</text>
</comment>
<comment type="similarity">
    <text evidence="4">Belongs to the HAD-like hydrolase superfamily. MasA/MtnC family.</text>
</comment>
<dbReference type="Gene3D" id="3.40.50.1000">
    <property type="entry name" value="HAD superfamily/HAD-like"/>
    <property type="match status" value="1"/>
</dbReference>
<dbReference type="EMBL" id="JACHND010000001">
    <property type="protein sequence ID" value="MBB4704058.1"/>
    <property type="molecule type" value="Genomic_DNA"/>
</dbReference>
<dbReference type="GO" id="GO:0043874">
    <property type="term" value="F:acireductone synthase activity"/>
    <property type="evidence" value="ECO:0007669"/>
    <property type="project" value="UniProtKB-EC"/>
</dbReference>